<comment type="subcellular location">
    <subcellularLocation>
        <location evidence="8 9">Cytoplasm</location>
    </subcellularLocation>
</comment>
<dbReference type="PROSITE" id="PS00171">
    <property type="entry name" value="TIM_1"/>
    <property type="match status" value="1"/>
</dbReference>
<dbReference type="GO" id="GO:0006094">
    <property type="term" value="P:gluconeogenesis"/>
    <property type="evidence" value="ECO:0007669"/>
    <property type="project" value="UniProtKB-UniRule"/>
</dbReference>
<dbReference type="KEGG" id="nur:ATY38_06675"/>
<evidence type="ECO:0000313" key="11">
    <source>
        <dbReference type="EMBL" id="SDT85168.1"/>
    </source>
</evidence>
<gene>
    <name evidence="8" type="primary">tpiA</name>
    <name evidence="10" type="ORF">C8R28_10045</name>
    <name evidence="11" type="ORF">SAMN05216406_103122</name>
    <name evidence="12" type="ORF">SAMN05421510_10305</name>
</gene>
<comment type="pathway">
    <text evidence="1 8 9">Carbohydrate degradation; glycolysis; D-glyceraldehyde 3-phosphate from glycerone phosphate: step 1/1.</text>
</comment>
<dbReference type="UniPathway" id="UPA00138"/>
<comment type="similarity">
    <text evidence="3 8 9">Belongs to the triosephosphate isomerase family.</text>
</comment>
<dbReference type="PROSITE" id="PS51440">
    <property type="entry name" value="TIM_2"/>
    <property type="match status" value="1"/>
</dbReference>
<feature type="active site" description="Electrophile" evidence="8">
    <location>
        <position position="95"/>
    </location>
</feature>
<dbReference type="NCBIfam" id="TIGR00419">
    <property type="entry name" value="tim"/>
    <property type="match status" value="1"/>
</dbReference>
<evidence type="ECO:0000256" key="9">
    <source>
        <dbReference type="RuleBase" id="RU363013"/>
    </source>
</evidence>
<dbReference type="CDD" id="cd00311">
    <property type="entry name" value="TIM"/>
    <property type="match status" value="1"/>
</dbReference>
<comment type="pathway">
    <text evidence="8 9">Carbohydrate biosynthesis; gluconeogenesis.</text>
</comment>
<protein>
    <recommendedName>
        <fullName evidence="8 9">Triosephosphate isomerase</fullName>
        <shortName evidence="8">TIM</shortName>
        <shortName evidence="8">TPI</shortName>
        <ecNumber evidence="8 9">5.3.1.1</ecNumber>
    </recommendedName>
    <alternativeName>
        <fullName evidence="8">Triose-phosphate isomerase</fullName>
    </alternativeName>
</protein>
<dbReference type="FunFam" id="3.20.20.70:FF:000016">
    <property type="entry name" value="Triosephosphate isomerase"/>
    <property type="match status" value="1"/>
</dbReference>
<comment type="catalytic activity">
    <reaction evidence="8 9">
        <text>D-glyceraldehyde 3-phosphate = dihydroxyacetone phosphate</text>
        <dbReference type="Rhea" id="RHEA:18585"/>
        <dbReference type="ChEBI" id="CHEBI:57642"/>
        <dbReference type="ChEBI" id="CHEBI:59776"/>
        <dbReference type="EC" id="5.3.1.1"/>
    </reaction>
</comment>
<evidence type="ECO:0000256" key="6">
    <source>
        <dbReference type="ARBA" id="ARBA00023152"/>
    </source>
</evidence>
<dbReference type="PANTHER" id="PTHR21139:SF42">
    <property type="entry name" value="TRIOSEPHOSPHATE ISOMERASE"/>
    <property type="match status" value="1"/>
</dbReference>
<dbReference type="EMBL" id="QAOL01000004">
    <property type="protein sequence ID" value="PTQ87562.1"/>
    <property type="molecule type" value="Genomic_DNA"/>
</dbReference>
<feature type="binding site" evidence="8">
    <location>
        <position position="173"/>
    </location>
    <ligand>
        <name>substrate</name>
    </ligand>
</feature>
<dbReference type="PANTHER" id="PTHR21139">
    <property type="entry name" value="TRIOSEPHOSPHATE ISOMERASE"/>
    <property type="match status" value="1"/>
</dbReference>
<dbReference type="EMBL" id="FOFX01000030">
    <property type="protein sequence ID" value="SEQ23283.1"/>
    <property type="molecule type" value="Genomic_DNA"/>
</dbReference>
<evidence type="ECO:0000256" key="2">
    <source>
        <dbReference type="ARBA" id="ARBA00004939"/>
    </source>
</evidence>
<reference evidence="11 13" key="1">
    <citation type="submission" date="2016-10" db="EMBL/GenBank/DDBJ databases">
        <authorList>
            <person name="de Groot N.N."/>
        </authorList>
    </citation>
    <scope>NUCLEOTIDE SEQUENCE [LARGE SCALE GENOMIC DNA]</scope>
    <source>
        <strain evidence="11">Nm10</strain>
        <strain evidence="12 13">Nm9</strain>
    </source>
</reference>
<keyword evidence="4 8" id="KW-0312">Gluconeogenesis</keyword>
<feature type="active site" description="Proton acceptor" evidence="8">
    <location>
        <position position="167"/>
    </location>
</feature>
<evidence type="ECO:0000256" key="5">
    <source>
        <dbReference type="ARBA" id="ARBA00022490"/>
    </source>
</evidence>
<evidence type="ECO:0000256" key="8">
    <source>
        <dbReference type="HAMAP-Rule" id="MF_00147"/>
    </source>
</evidence>
<evidence type="ECO:0000313" key="13">
    <source>
        <dbReference type="Proteomes" id="UP000181998"/>
    </source>
</evidence>
<dbReference type="EMBL" id="FNLN01000003">
    <property type="protein sequence ID" value="SDT85168.1"/>
    <property type="molecule type" value="Genomic_DNA"/>
</dbReference>
<evidence type="ECO:0000256" key="7">
    <source>
        <dbReference type="ARBA" id="ARBA00023235"/>
    </source>
</evidence>
<organism evidence="10 15">
    <name type="scientific">Nitrosomonas ureae</name>
    <dbReference type="NCBI Taxonomy" id="44577"/>
    <lineage>
        <taxon>Bacteria</taxon>
        <taxon>Pseudomonadati</taxon>
        <taxon>Pseudomonadota</taxon>
        <taxon>Betaproteobacteria</taxon>
        <taxon>Nitrosomonadales</taxon>
        <taxon>Nitrosomonadaceae</taxon>
        <taxon>Nitrosomonas</taxon>
    </lineage>
</organism>
<feature type="binding site" evidence="8">
    <location>
        <begin position="233"/>
        <end position="234"/>
    </location>
    <ligand>
        <name>substrate</name>
    </ligand>
</feature>
<feature type="binding site" evidence="8">
    <location>
        <position position="212"/>
    </location>
    <ligand>
        <name>substrate</name>
    </ligand>
</feature>
<dbReference type="Proteomes" id="UP000244110">
    <property type="component" value="Unassembled WGS sequence"/>
</dbReference>
<comment type="function">
    <text evidence="8">Involved in the gluconeogenesis. Catalyzes stereospecifically the conversion of dihydroxyacetone phosphate (DHAP) to D-glyceraldehyde-3-phosphate (G3P).</text>
</comment>
<dbReference type="GO" id="GO:0046166">
    <property type="term" value="P:glyceraldehyde-3-phosphate biosynthetic process"/>
    <property type="evidence" value="ECO:0007669"/>
    <property type="project" value="TreeGrafter"/>
</dbReference>
<name>A0A0S3AID8_9PROT</name>
<sequence>MRKKMVVGNWKMHGNLLENKQLLDAVISSLDGLHEDLIAVCVPYLYLPSVQNQLQSSSIAWGAQNVSQYEKGAYTGEVSASMLSDFRCQYVIVGHSERRMLFGENNNVVAEKFVAAQNAGIIPILCVGETLEQREAYNTEQVIEQQLKSVINLAGIESLNKAVIAYEPVWAIGTGITASPEQAQDVHTFIREGLAKQNSNVANQVIILYGGSVKGSNASELFAMPDIDGGLIGGASLIANDFITICRALRH</sequence>
<dbReference type="AlphaFoldDB" id="A0A0S3AID8"/>
<evidence type="ECO:0000313" key="15">
    <source>
        <dbReference type="Proteomes" id="UP000244110"/>
    </source>
</evidence>
<dbReference type="InterPro" id="IPR013785">
    <property type="entry name" value="Aldolase_TIM"/>
</dbReference>
<feature type="binding site" evidence="8">
    <location>
        <begin position="9"/>
        <end position="11"/>
    </location>
    <ligand>
        <name>substrate</name>
    </ligand>
</feature>
<dbReference type="GO" id="GO:0005829">
    <property type="term" value="C:cytosol"/>
    <property type="evidence" value="ECO:0007669"/>
    <property type="project" value="TreeGrafter"/>
</dbReference>
<dbReference type="STRING" id="44577.ATY38_06675"/>
<keyword evidence="7 8" id="KW-0413">Isomerase</keyword>
<dbReference type="Gene3D" id="3.20.20.70">
    <property type="entry name" value="Aldolase class I"/>
    <property type="match status" value="1"/>
</dbReference>
<evidence type="ECO:0000313" key="14">
    <source>
        <dbReference type="Proteomes" id="UP000182882"/>
    </source>
</evidence>
<reference evidence="10 15" key="3">
    <citation type="submission" date="2018-04" db="EMBL/GenBank/DDBJ databases">
        <title>Active sludge and wastewater microbial communities from Klosterneuburg, Austria.</title>
        <authorList>
            <person name="Wagner M."/>
        </authorList>
    </citation>
    <scope>NUCLEOTIDE SEQUENCE [LARGE SCALE GENOMIC DNA]</scope>
    <source>
        <strain evidence="10 15">Nm4</strain>
    </source>
</reference>
<dbReference type="GO" id="GO:0004807">
    <property type="term" value="F:triose-phosphate isomerase activity"/>
    <property type="evidence" value="ECO:0007669"/>
    <property type="project" value="UniProtKB-UniRule"/>
</dbReference>
<keyword evidence="14" id="KW-1185">Reference proteome</keyword>
<dbReference type="GO" id="GO:0006096">
    <property type="term" value="P:glycolytic process"/>
    <property type="evidence" value="ECO:0007669"/>
    <property type="project" value="UniProtKB-UniRule"/>
</dbReference>
<dbReference type="InterPro" id="IPR020861">
    <property type="entry name" value="Triosephosphate_isomerase_AS"/>
</dbReference>
<reference evidence="14" key="2">
    <citation type="submission" date="2016-10" db="EMBL/GenBank/DDBJ databases">
        <authorList>
            <person name="Varghese N."/>
            <person name="Submissions S."/>
        </authorList>
    </citation>
    <scope>NUCLEOTIDE SEQUENCE [LARGE SCALE GENOMIC DNA]</scope>
    <source>
        <strain evidence="14">Nm10</strain>
    </source>
</reference>
<evidence type="ECO:0000256" key="3">
    <source>
        <dbReference type="ARBA" id="ARBA00007422"/>
    </source>
</evidence>
<dbReference type="InterPro" id="IPR000652">
    <property type="entry name" value="Triosephosphate_isomerase"/>
</dbReference>
<dbReference type="Proteomes" id="UP000182882">
    <property type="component" value="Unassembled WGS sequence"/>
</dbReference>
<dbReference type="GO" id="GO:0019563">
    <property type="term" value="P:glycerol catabolic process"/>
    <property type="evidence" value="ECO:0007669"/>
    <property type="project" value="TreeGrafter"/>
</dbReference>
<keyword evidence="5 8" id="KW-0963">Cytoplasm</keyword>
<dbReference type="RefSeq" id="WP_062558623.1">
    <property type="nucleotide sequence ID" value="NZ_CP013341.1"/>
</dbReference>
<proteinExistence type="inferred from homology"/>
<dbReference type="InterPro" id="IPR022896">
    <property type="entry name" value="TrioseP_Isoase_bac/euk"/>
</dbReference>
<dbReference type="Pfam" id="PF00121">
    <property type="entry name" value="TIM"/>
    <property type="match status" value="1"/>
</dbReference>
<dbReference type="UniPathway" id="UPA00109">
    <property type="reaction ID" value="UER00189"/>
</dbReference>
<accession>A0A0S3AID8</accession>
<comment type="pathway">
    <text evidence="2">Carbohydrate metabolism; erythritol degradation.</text>
</comment>
<dbReference type="Proteomes" id="UP000181998">
    <property type="component" value="Unassembled WGS sequence"/>
</dbReference>
<evidence type="ECO:0000256" key="1">
    <source>
        <dbReference type="ARBA" id="ARBA00004680"/>
    </source>
</evidence>
<evidence type="ECO:0000313" key="10">
    <source>
        <dbReference type="EMBL" id="PTQ87562.1"/>
    </source>
</evidence>
<keyword evidence="6 8" id="KW-0324">Glycolysis</keyword>
<dbReference type="EC" id="5.3.1.1" evidence="8 9"/>
<dbReference type="InterPro" id="IPR035990">
    <property type="entry name" value="TIM_sf"/>
</dbReference>
<comment type="subunit">
    <text evidence="8 9">Homodimer.</text>
</comment>
<evidence type="ECO:0000313" key="12">
    <source>
        <dbReference type="EMBL" id="SEQ23283.1"/>
    </source>
</evidence>
<dbReference type="OrthoDB" id="9809429at2"/>
<evidence type="ECO:0000256" key="4">
    <source>
        <dbReference type="ARBA" id="ARBA00022432"/>
    </source>
</evidence>
<dbReference type="SUPFAM" id="SSF51351">
    <property type="entry name" value="Triosephosphate isomerase (TIM)"/>
    <property type="match status" value="1"/>
</dbReference>
<dbReference type="HAMAP" id="MF_00147_B">
    <property type="entry name" value="TIM_B"/>
    <property type="match status" value="1"/>
</dbReference>